<keyword evidence="6" id="KW-1185">Reference proteome</keyword>
<proteinExistence type="predicted"/>
<name>A0ABT4GY40_PAEAL</name>
<dbReference type="Proteomes" id="UP001527181">
    <property type="component" value="Unassembled WGS sequence"/>
</dbReference>
<organism evidence="5 6">
    <name type="scientific">Paenibacillus alvei</name>
    <name type="common">Bacillus alvei</name>
    <dbReference type="NCBI Taxonomy" id="44250"/>
    <lineage>
        <taxon>Bacteria</taxon>
        <taxon>Bacillati</taxon>
        <taxon>Bacillota</taxon>
        <taxon>Bacilli</taxon>
        <taxon>Bacillales</taxon>
        <taxon>Paenibacillaceae</taxon>
        <taxon>Paenibacillus</taxon>
    </lineage>
</organism>
<dbReference type="RefSeq" id="WP_005543445.1">
    <property type="nucleotide sequence ID" value="NZ_JAMDLX010000058.1"/>
</dbReference>
<feature type="domain" description="Proteinase inhibitor I42 chagasin" evidence="4">
    <location>
        <begin position="177"/>
        <end position="267"/>
    </location>
</feature>
<evidence type="ECO:0000256" key="3">
    <source>
        <dbReference type="SAM" id="SignalP"/>
    </source>
</evidence>
<protein>
    <submittedName>
        <fullName evidence="5">Protease inhibitor I42 family protein</fullName>
    </submittedName>
</protein>
<feature type="domain" description="Proteinase inhibitor I42 chagasin" evidence="4">
    <location>
        <begin position="61"/>
        <end position="146"/>
    </location>
</feature>
<dbReference type="InterPro" id="IPR036331">
    <property type="entry name" value="Chagasin-like_sf"/>
</dbReference>
<keyword evidence="1 5" id="KW-0646">Protease inhibitor</keyword>
<dbReference type="Pfam" id="PF09394">
    <property type="entry name" value="Inhibitor_I42"/>
    <property type="match status" value="2"/>
</dbReference>
<dbReference type="GO" id="GO:0030414">
    <property type="term" value="F:peptidase inhibitor activity"/>
    <property type="evidence" value="ECO:0007669"/>
    <property type="project" value="UniProtKB-KW"/>
</dbReference>
<evidence type="ECO:0000256" key="1">
    <source>
        <dbReference type="ARBA" id="ARBA00022690"/>
    </source>
</evidence>
<dbReference type="PANTHER" id="PTHR36530:SF1">
    <property type="entry name" value="AMOEBIASIN-1"/>
    <property type="match status" value="1"/>
</dbReference>
<dbReference type="InterPro" id="IPR018990">
    <property type="entry name" value="Prot_inh_I42_chagasin"/>
</dbReference>
<comment type="caution">
    <text evidence="5">The sequence shown here is derived from an EMBL/GenBank/DDBJ whole genome shotgun (WGS) entry which is preliminary data.</text>
</comment>
<dbReference type="SUPFAM" id="SSF141066">
    <property type="entry name" value="ICP-like"/>
    <property type="match status" value="2"/>
</dbReference>
<dbReference type="InterPro" id="IPR052781">
    <property type="entry name" value="Cys_protease_inhibitor_I42"/>
</dbReference>
<dbReference type="Gene3D" id="2.60.40.2020">
    <property type="match status" value="2"/>
</dbReference>
<evidence type="ECO:0000313" key="5">
    <source>
        <dbReference type="EMBL" id="MCY9761334.1"/>
    </source>
</evidence>
<reference evidence="5 6" key="1">
    <citation type="submission" date="2022-05" db="EMBL/GenBank/DDBJ databases">
        <title>Genome Sequencing of Bee-Associated Microbes.</title>
        <authorList>
            <person name="Dunlap C."/>
        </authorList>
    </citation>
    <scope>NUCLEOTIDE SEQUENCE [LARGE SCALE GENOMIC DNA]</scope>
    <source>
        <strain evidence="5 6">NRRL B-04010</strain>
    </source>
</reference>
<evidence type="ECO:0000256" key="2">
    <source>
        <dbReference type="ARBA" id="ARBA00022704"/>
    </source>
</evidence>
<keyword evidence="3" id="KW-0732">Signal</keyword>
<evidence type="ECO:0000313" key="6">
    <source>
        <dbReference type="Proteomes" id="UP001527181"/>
    </source>
</evidence>
<dbReference type="GeneID" id="94487602"/>
<dbReference type="PANTHER" id="PTHR36530">
    <property type="entry name" value="INHIBITOR OF CYSTEINE PEPTIDASE"/>
    <property type="match status" value="1"/>
</dbReference>
<sequence length="269" mass="29524">MKITKSMITVASLAACLSVGSMSIQGNAYASITSVKSAGGNKATDAIKPAKKENDHLKEINVAAGKTFDITLEENVTTGYSWSYVTDQNGIKLVAEKSRKPNQGEAFALGAGNEKTWTFKATKPGTYTLTFTYSRPWEKEQKAADTKVYMIKVTEQDKIAEKQQSPAVLGVDKVNSVKTGQCFSVNMEENTSTGYSWSYVTDQNGIKLVAEKSRKPNQGEPFALGAGDEKTWAFKATKPGTYTLTFTYSRPWEKEQKPAKMLTYTVKVN</sequence>
<feature type="chain" id="PRO_5045997895" evidence="3">
    <location>
        <begin position="31"/>
        <end position="269"/>
    </location>
</feature>
<accession>A0ABT4GY40</accession>
<dbReference type="EMBL" id="JAMDNP010000021">
    <property type="protein sequence ID" value="MCY9761334.1"/>
    <property type="molecule type" value="Genomic_DNA"/>
</dbReference>
<keyword evidence="2" id="KW-0789">Thiol protease inhibitor</keyword>
<feature type="signal peptide" evidence="3">
    <location>
        <begin position="1"/>
        <end position="30"/>
    </location>
</feature>
<gene>
    <name evidence="5" type="ORF">M5X12_12175</name>
</gene>
<dbReference type="PROSITE" id="PS51257">
    <property type="entry name" value="PROKAR_LIPOPROTEIN"/>
    <property type="match status" value="1"/>
</dbReference>
<evidence type="ECO:0000259" key="4">
    <source>
        <dbReference type="Pfam" id="PF09394"/>
    </source>
</evidence>